<dbReference type="EMBL" id="JBHMBW010000002">
    <property type="protein sequence ID" value="MFB9622055.1"/>
    <property type="molecule type" value="Genomic_DNA"/>
</dbReference>
<name>A0ABV5RRW4_9ACTN</name>
<evidence type="ECO:0000313" key="2">
    <source>
        <dbReference type="Proteomes" id="UP001589532"/>
    </source>
</evidence>
<dbReference type="InterPro" id="IPR015947">
    <property type="entry name" value="PUA-like_sf"/>
</dbReference>
<protein>
    <recommendedName>
        <fullName evidence="3">AbiEi antitoxin C-terminal domain-containing protein</fullName>
    </recommendedName>
</protein>
<evidence type="ECO:0000313" key="1">
    <source>
        <dbReference type="EMBL" id="MFB9622055.1"/>
    </source>
</evidence>
<dbReference type="RefSeq" id="WP_345001922.1">
    <property type="nucleotide sequence ID" value="NZ_BAAAXV010000009.1"/>
</dbReference>
<comment type="caution">
    <text evidence="1">The sequence shown here is derived from an EMBL/GenBank/DDBJ whole genome shotgun (WGS) entry which is preliminary data.</text>
</comment>
<gene>
    <name evidence="1" type="ORF">ACFFSA_03095</name>
</gene>
<accession>A0ABV5RRW4</accession>
<evidence type="ECO:0008006" key="3">
    <source>
        <dbReference type="Google" id="ProtNLM"/>
    </source>
</evidence>
<dbReference type="Proteomes" id="UP001589532">
    <property type="component" value="Unassembled WGS sequence"/>
</dbReference>
<organism evidence="1 2">
    <name type="scientific">Nonomuraea helvata</name>
    <dbReference type="NCBI Taxonomy" id="37484"/>
    <lineage>
        <taxon>Bacteria</taxon>
        <taxon>Bacillati</taxon>
        <taxon>Actinomycetota</taxon>
        <taxon>Actinomycetes</taxon>
        <taxon>Streptosporangiales</taxon>
        <taxon>Streptosporangiaceae</taxon>
        <taxon>Nonomuraea</taxon>
    </lineage>
</organism>
<keyword evidence="2" id="KW-1185">Reference proteome</keyword>
<proteinExistence type="predicted"/>
<sequence length="197" mass="21860">MELAGALTIVHCGAPQSQVALWDNVPVVVAYLLILSEREAVAWVLRESQMAFPQTNRSEVNRLKVGDDLFVVTTRRCWHNPTRDRTRVIGTAVVTSEVVPYEKPVAIAGRDFTRGCDITVRALAPYLMGLDLASLIPRLDAFPNKSAWSIRLRRALLEISTSDATLLKQEFEGVAREPAAVIPIYLSSIRPIRRAPA</sequence>
<reference evidence="1 2" key="1">
    <citation type="submission" date="2024-09" db="EMBL/GenBank/DDBJ databases">
        <authorList>
            <person name="Sun Q."/>
            <person name="Mori K."/>
        </authorList>
    </citation>
    <scope>NUCLEOTIDE SEQUENCE [LARGE SCALE GENOMIC DNA]</scope>
    <source>
        <strain evidence="1 2">JCM 3143</strain>
    </source>
</reference>
<dbReference type="Gene3D" id="3.10.590.10">
    <property type="entry name" value="ph1033 like domains"/>
    <property type="match status" value="1"/>
</dbReference>
<dbReference type="SUPFAM" id="SSF88697">
    <property type="entry name" value="PUA domain-like"/>
    <property type="match status" value="1"/>
</dbReference>